<name>A0ABR2Z5S4_9AGAR</name>
<dbReference type="Proteomes" id="UP001437256">
    <property type="component" value="Unassembled WGS sequence"/>
</dbReference>
<protein>
    <submittedName>
        <fullName evidence="2">Uncharacterized protein</fullName>
    </submittedName>
</protein>
<dbReference type="EMBL" id="JBBXMP010001291">
    <property type="protein sequence ID" value="KAL0056578.1"/>
    <property type="molecule type" value="Genomic_DNA"/>
</dbReference>
<reference evidence="2 3" key="1">
    <citation type="submission" date="2024-05" db="EMBL/GenBank/DDBJ databases">
        <title>A draft genome resource for the thread blight pathogen Marasmius tenuissimus strain MS-2.</title>
        <authorList>
            <person name="Yulfo-Soto G.E."/>
            <person name="Baruah I.K."/>
            <person name="Amoako-Attah I."/>
            <person name="Bukari Y."/>
            <person name="Meinhardt L.W."/>
            <person name="Bailey B.A."/>
            <person name="Cohen S.P."/>
        </authorList>
    </citation>
    <scope>NUCLEOTIDE SEQUENCE [LARGE SCALE GENOMIC DNA]</scope>
    <source>
        <strain evidence="2 3">MS-2</strain>
    </source>
</reference>
<gene>
    <name evidence="2" type="ORF">AAF712_016817</name>
</gene>
<evidence type="ECO:0000313" key="3">
    <source>
        <dbReference type="Proteomes" id="UP001437256"/>
    </source>
</evidence>
<feature type="compositionally biased region" description="Low complexity" evidence="1">
    <location>
        <begin position="49"/>
        <end position="83"/>
    </location>
</feature>
<evidence type="ECO:0000256" key="1">
    <source>
        <dbReference type="SAM" id="MobiDB-lite"/>
    </source>
</evidence>
<sequence length="99" mass="11445">MAPTSDENCITVLKVHDAIMVEYKCQNLQLANRLSAVKRAGNREPSFSQQQRLQQQRQQRGYQQQTNTRPPQQQQQRPSLNQNKGKKKKQQRGTRGGIN</sequence>
<feature type="region of interest" description="Disordered" evidence="1">
    <location>
        <begin position="39"/>
        <end position="99"/>
    </location>
</feature>
<comment type="caution">
    <text evidence="2">The sequence shown here is derived from an EMBL/GenBank/DDBJ whole genome shotgun (WGS) entry which is preliminary data.</text>
</comment>
<keyword evidence="3" id="KW-1185">Reference proteome</keyword>
<accession>A0ABR2Z5S4</accession>
<organism evidence="2 3">
    <name type="scientific">Marasmius tenuissimus</name>
    <dbReference type="NCBI Taxonomy" id="585030"/>
    <lineage>
        <taxon>Eukaryota</taxon>
        <taxon>Fungi</taxon>
        <taxon>Dikarya</taxon>
        <taxon>Basidiomycota</taxon>
        <taxon>Agaricomycotina</taxon>
        <taxon>Agaricomycetes</taxon>
        <taxon>Agaricomycetidae</taxon>
        <taxon>Agaricales</taxon>
        <taxon>Marasmiineae</taxon>
        <taxon>Marasmiaceae</taxon>
        <taxon>Marasmius</taxon>
    </lineage>
</organism>
<evidence type="ECO:0000313" key="2">
    <source>
        <dbReference type="EMBL" id="KAL0056578.1"/>
    </source>
</evidence>
<proteinExistence type="predicted"/>